<protein>
    <recommendedName>
        <fullName evidence="2">Ricin B lectin domain-containing protein</fullName>
    </recommendedName>
</protein>
<evidence type="ECO:0000313" key="4">
    <source>
        <dbReference type="Proteomes" id="UP001501444"/>
    </source>
</evidence>
<evidence type="ECO:0000259" key="2">
    <source>
        <dbReference type="SMART" id="SM00458"/>
    </source>
</evidence>
<dbReference type="Proteomes" id="UP001501444">
    <property type="component" value="Unassembled WGS sequence"/>
</dbReference>
<reference evidence="4" key="1">
    <citation type="journal article" date="2019" name="Int. J. Syst. Evol. Microbiol.">
        <title>The Global Catalogue of Microorganisms (GCM) 10K type strain sequencing project: providing services to taxonomists for standard genome sequencing and annotation.</title>
        <authorList>
            <consortium name="The Broad Institute Genomics Platform"/>
            <consortium name="The Broad Institute Genome Sequencing Center for Infectious Disease"/>
            <person name="Wu L."/>
            <person name="Ma J."/>
        </authorList>
    </citation>
    <scope>NUCLEOTIDE SEQUENCE [LARGE SCALE GENOMIC DNA]</scope>
    <source>
        <strain evidence="4">JCM 3272</strain>
    </source>
</reference>
<sequence>MVLSAALAAAGLGVQIARPAPAVASTTQVDSGIIGWDGDLDAAIAHRDGSFDIRGGKNITVGFGIYNNPSRLQWFNAGGYYPALTTQFERDNCTVTITNFADEVTIGGNRFVAAYSRVTVANHDSVAHTENPAPSSALLALNGPSTTVAAGRSVNFDYVVAIDKFGGSYAWPSNAALTGAGGYDTHYAHMTSYWDGKLAQIAQISAPDPQIANAYKAGYIYTNIIKDGNNLNVGENGYDRLYDHDLVGIMTNLFDEGDLSNAASYLQTLLYNEYPDALYKYSWPWAVYLQKTGNTAYVQQNFAKIQQNAHAIAANATGPGGIMKLSNAIDSDGYWTLDNESALMGLLTYKYIATRLGNTTEANWAASQYQTLLAAVNAKLNATISANHLSYLPCAMDVPNSANACGQPGNANWASTFLFGRWSWDGQLWGGSPGGPMTSMIDATYDYGFAYNSGLPAHTYGGYNGYSTAYNAGYGSAGLSSTRYRAEGIYDYLFMIQNAQSAPYSWWEGIPSAATTNWSPGTHATSGTGSSPHMWGQANNSKVLLDSLIAEKSNGSVIVGRGVPTEWLRSGQSVSVSNYPIAGGRAGATISASGSSVTLTMSGNAPSGGVQFSVPEFIGNIASASAGTVDNANGVVALPAGTTSVTVTLGTAPAYTQLGGIDLQGYCQSIGHSGSSLDGTTSNDWRCVTYTGSHVSINMDDACQRQYPHNAAAFSATSGSGPYTWGCQATSPKAHTGLITGYQGLCGDVRNGTNADSTPVQVYTCNGTLSQQWAVITDGTLHAMGKCLDVSGGSTANGTPVQLYTCNQTGAQQWRAQSDGSLVNPQSGRCLDDNGGGGSGTQLQIRDCNSGATQKWNLP</sequence>
<dbReference type="PROSITE" id="PS50231">
    <property type="entry name" value="RICIN_B_LECTIN"/>
    <property type="match status" value="1"/>
</dbReference>
<dbReference type="Gene3D" id="2.80.10.50">
    <property type="match status" value="1"/>
</dbReference>
<dbReference type="EMBL" id="BAAARV010000024">
    <property type="protein sequence ID" value="GAA2344682.1"/>
    <property type="molecule type" value="Genomic_DNA"/>
</dbReference>
<proteinExistence type="predicted"/>
<organism evidence="3 4">
    <name type="scientific">Dactylosporangium salmoneum</name>
    <dbReference type="NCBI Taxonomy" id="53361"/>
    <lineage>
        <taxon>Bacteria</taxon>
        <taxon>Bacillati</taxon>
        <taxon>Actinomycetota</taxon>
        <taxon>Actinomycetes</taxon>
        <taxon>Micromonosporales</taxon>
        <taxon>Micromonosporaceae</taxon>
        <taxon>Dactylosporangium</taxon>
    </lineage>
</organism>
<dbReference type="CDD" id="cd23451">
    <property type="entry name" value="beta-trefoil_Ricin_laminarinase"/>
    <property type="match status" value="1"/>
</dbReference>
<dbReference type="SUPFAM" id="SSF50370">
    <property type="entry name" value="Ricin B-like lectins"/>
    <property type="match status" value="1"/>
</dbReference>
<dbReference type="SMART" id="SM00458">
    <property type="entry name" value="RICIN"/>
    <property type="match status" value="1"/>
</dbReference>
<accession>A0ABP5T638</accession>
<evidence type="ECO:0000256" key="1">
    <source>
        <dbReference type="SAM" id="MobiDB-lite"/>
    </source>
</evidence>
<comment type="caution">
    <text evidence="3">The sequence shown here is derived from an EMBL/GenBank/DDBJ whole genome shotgun (WGS) entry which is preliminary data.</text>
</comment>
<gene>
    <name evidence="3" type="ORF">GCM10010170_030340</name>
</gene>
<feature type="region of interest" description="Disordered" evidence="1">
    <location>
        <begin position="817"/>
        <end position="844"/>
    </location>
</feature>
<feature type="compositionally biased region" description="Polar residues" evidence="1">
    <location>
        <begin position="817"/>
        <end position="827"/>
    </location>
</feature>
<feature type="domain" description="Ricin B lectin" evidence="2">
    <location>
        <begin position="734"/>
        <end position="859"/>
    </location>
</feature>
<dbReference type="InterPro" id="IPR000772">
    <property type="entry name" value="Ricin_B_lectin"/>
</dbReference>
<keyword evidence="4" id="KW-1185">Reference proteome</keyword>
<dbReference type="Pfam" id="PF00652">
    <property type="entry name" value="Ricin_B_lectin"/>
    <property type="match status" value="1"/>
</dbReference>
<evidence type="ECO:0000313" key="3">
    <source>
        <dbReference type="EMBL" id="GAA2344682.1"/>
    </source>
</evidence>
<dbReference type="InterPro" id="IPR035992">
    <property type="entry name" value="Ricin_B-like_lectins"/>
</dbReference>
<name>A0ABP5T638_9ACTN</name>